<sequence length="455" mass="45821">MAYSTISALLASSALTGVELLEVSQLSTTVTISAGTISALASDNSFNDSGSGFVTAGFAAGDRVKVTGFTGNTANNIFVAEITALTAGKMTIGGTDGDVIVDDAAGETVTISKWITRRTTSQEIADLAKPYVDAQLAKIASRKVRVASTAAITLATGCENGDTIDGVTLATGDRVLLKNQAAGAENGIWVVAASGSPTRATDADSSDELVNVSVWVAEGTSNADTLWTCTTNAPITVGTTALTFSQFVAGGYSDENARDAIGAALVAGSNVTITVNDAGDQITIAASGGGGGGGGLVAIGSAVAAGGETSLSVSSIPSTYRNLIISISARGSAGAGIFTRFNGDSGANYDVLRQFGGASHGGDQNLSQTSINGFLMNMSASANIFAAGKIEVFSYAETDRHKAYVADAFHDAAGSFYTINAAGRWKSTSAINSVSILPSTGSFAAGSRLDVWALV</sequence>
<dbReference type="EMBL" id="CP041016">
    <property type="protein sequence ID" value="QDC37112.1"/>
    <property type="molecule type" value="Genomic_DNA"/>
</dbReference>
<evidence type="ECO:0000313" key="1">
    <source>
        <dbReference type="EMBL" id="QDC37112.1"/>
    </source>
</evidence>
<dbReference type="RefSeq" id="WP_140041953.1">
    <property type="nucleotide sequence ID" value="NZ_CP041016.1"/>
</dbReference>
<dbReference type="KEGG" id="sufl:FIL70_07625"/>
<gene>
    <name evidence="1" type="ORF">FIL70_07625</name>
</gene>
<protein>
    <submittedName>
        <fullName evidence="1">Uncharacterized protein</fullName>
    </submittedName>
</protein>
<evidence type="ECO:0000313" key="2">
    <source>
        <dbReference type="Proteomes" id="UP000311469"/>
    </source>
</evidence>
<proteinExistence type="predicted"/>
<name>A0A5B8CEU9_SPHSA</name>
<dbReference type="Proteomes" id="UP000311469">
    <property type="component" value="Chromosome cSF1"/>
</dbReference>
<organism evidence="1 2">
    <name type="scientific">Sphingobium fuliginis ATCC 27551</name>
    <dbReference type="NCBI Taxonomy" id="1208342"/>
    <lineage>
        <taxon>Bacteria</taxon>
        <taxon>Pseudomonadati</taxon>
        <taxon>Pseudomonadota</taxon>
        <taxon>Alphaproteobacteria</taxon>
        <taxon>Sphingomonadales</taxon>
        <taxon>Sphingomonadaceae</taxon>
        <taxon>Sphingobium</taxon>
    </lineage>
</organism>
<dbReference type="AlphaFoldDB" id="A0A5B8CEU9"/>
<reference evidence="1 2" key="1">
    <citation type="submission" date="2019-06" db="EMBL/GenBank/DDBJ databases">
        <title>Genome organization and adaptive potential of archetypical organophosphate degarding Sphingobium fuliginis ATCC 27551.</title>
        <authorList>
            <person name="Sarwar A."/>
            <person name="Parthasarathy S."/>
            <person name="Singh C."/>
            <person name="Siddavattam D."/>
        </authorList>
    </citation>
    <scope>NUCLEOTIDE SEQUENCE [LARGE SCALE GENOMIC DNA]</scope>
    <source>
        <strain evidence="1 2">ATCC 27551</strain>
    </source>
</reference>
<accession>A0A5B8CEU9</accession>